<evidence type="ECO:0000313" key="2">
    <source>
        <dbReference type="EMBL" id="KAL2050953.1"/>
    </source>
</evidence>
<proteinExistence type="predicted"/>
<accession>A0ABR4AZ73</accession>
<keyword evidence="3" id="KW-1185">Reference proteome</keyword>
<gene>
    <name evidence="2" type="ORF">ABVK25_008852</name>
</gene>
<feature type="compositionally biased region" description="Basic and acidic residues" evidence="1">
    <location>
        <begin position="57"/>
        <end position="74"/>
    </location>
</feature>
<evidence type="ECO:0000313" key="3">
    <source>
        <dbReference type="Proteomes" id="UP001590951"/>
    </source>
</evidence>
<organism evidence="2 3">
    <name type="scientific">Lepraria finkii</name>
    <dbReference type="NCBI Taxonomy" id="1340010"/>
    <lineage>
        <taxon>Eukaryota</taxon>
        <taxon>Fungi</taxon>
        <taxon>Dikarya</taxon>
        <taxon>Ascomycota</taxon>
        <taxon>Pezizomycotina</taxon>
        <taxon>Lecanoromycetes</taxon>
        <taxon>OSLEUM clade</taxon>
        <taxon>Lecanoromycetidae</taxon>
        <taxon>Lecanorales</taxon>
        <taxon>Lecanorineae</taxon>
        <taxon>Stereocaulaceae</taxon>
        <taxon>Lepraria</taxon>
    </lineage>
</organism>
<sequence length="82" mass="8758">MVSASVNGNTPACYEQRSLEVKSYVSAVGEQISRGGCELQYAADECSWSGSERKWDGWRRGRGGEGGGCDEHKQRVAGASDG</sequence>
<comment type="caution">
    <text evidence="2">The sequence shown here is derived from an EMBL/GenBank/DDBJ whole genome shotgun (WGS) entry which is preliminary data.</text>
</comment>
<evidence type="ECO:0000256" key="1">
    <source>
        <dbReference type="SAM" id="MobiDB-lite"/>
    </source>
</evidence>
<reference evidence="2 3" key="1">
    <citation type="submission" date="2024-09" db="EMBL/GenBank/DDBJ databases">
        <title>Rethinking Asexuality: The Enigmatic Case of Functional Sexual Genes in Lepraria (Stereocaulaceae).</title>
        <authorList>
            <person name="Doellman M."/>
            <person name="Sun Y."/>
            <person name="Barcenas-Pena A."/>
            <person name="Lumbsch H.T."/>
            <person name="Grewe F."/>
        </authorList>
    </citation>
    <scope>NUCLEOTIDE SEQUENCE [LARGE SCALE GENOMIC DNA]</scope>
    <source>
        <strain evidence="2 3">Grewe 0041</strain>
    </source>
</reference>
<protein>
    <submittedName>
        <fullName evidence="2">Uncharacterized protein</fullName>
    </submittedName>
</protein>
<name>A0ABR4AZ73_9LECA</name>
<feature type="region of interest" description="Disordered" evidence="1">
    <location>
        <begin position="57"/>
        <end position="82"/>
    </location>
</feature>
<dbReference type="Proteomes" id="UP001590951">
    <property type="component" value="Unassembled WGS sequence"/>
</dbReference>
<dbReference type="EMBL" id="JBHFEH010000041">
    <property type="protein sequence ID" value="KAL2050953.1"/>
    <property type="molecule type" value="Genomic_DNA"/>
</dbReference>